<dbReference type="InterPro" id="IPR019987">
    <property type="entry name" value="GTP-bd_ribosome_bio_YsxC"/>
</dbReference>
<dbReference type="InterPro" id="IPR030393">
    <property type="entry name" value="G_ENGB_dom"/>
</dbReference>
<dbReference type="Pfam" id="PF01926">
    <property type="entry name" value="MMR_HSR1"/>
    <property type="match status" value="1"/>
</dbReference>
<name>A0A2B7X1J4_POLH7</name>
<keyword evidence="5" id="KW-0547">Nucleotide-binding</keyword>
<comment type="cofactor">
    <cofactor evidence="1">
        <name>Mg(2+)</name>
        <dbReference type="ChEBI" id="CHEBI:18420"/>
    </cofactor>
</comment>
<evidence type="ECO:0000256" key="7">
    <source>
        <dbReference type="ARBA" id="ARBA00023134"/>
    </source>
</evidence>
<dbReference type="GO" id="GO:0005525">
    <property type="term" value="F:GTP binding"/>
    <property type="evidence" value="ECO:0007669"/>
    <property type="project" value="UniProtKB-KW"/>
</dbReference>
<evidence type="ECO:0000256" key="5">
    <source>
        <dbReference type="ARBA" id="ARBA00022741"/>
    </source>
</evidence>
<evidence type="ECO:0000256" key="2">
    <source>
        <dbReference type="ARBA" id="ARBA00009638"/>
    </source>
</evidence>
<organism evidence="9 10">
    <name type="scientific">Polytolypa hystricis (strain UAMH7299)</name>
    <dbReference type="NCBI Taxonomy" id="1447883"/>
    <lineage>
        <taxon>Eukaryota</taxon>
        <taxon>Fungi</taxon>
        <taxon>Dikarya</taxon>
        <taxon>Ascomycota</taxon>
        <taxon>Pezizomycotina</taxon>
        <taxon>Eurotiomycetes</taxon>
        <taxon>Eurotiomycetidae</taxon>
        <taxon>Onygenales</taxon>
        <taxon>Onygenales incertae sedis</taxon>
        <taxon>Polytolypa</taxon>
    </lineage>
</organism>
<protein>
    <recommendedName>
        <fullName evidence="3">GTP-binding protein 8</fullName>
    </recommendedName>
</protein>
<feature type="domain" description="EngB-type G" evidence="8">
    <location>
        <begin position="186"/>
        <end position="389"/>
    </location>
</feature>
<dbReference type="CDD" id="cd01876">
    <property type="entry name" value="YihA_EngB"/>
    <property type="match status" value="1"/>
</dbReference>
<evidence type="ECO:0000259" key="8">
    <source>
        <dbReference type="PROSITE" id="PS51706"/>
    </source>
</evidence>
<keyword evidence="10" id="KW-1185">Reference proteome</keyword>
<dbReference type="Proteomes" id="UP000224634">
    <property type="component" value="Unassembled WGS sequence"/>
</dbReference>
<dbReference type="InterPro" id="IPR027417">
    <property type="entry name" value="P-loop_NTPase"/>
</dbReference>
<evidence type="ECO:0000313" key="9">
    <source>
        <dbReference type="EMBL" id="PGH02710.1"/>
    </source>
</evidence>
<proteinExistence type="inferred from homology"/>
<dbReference type="SUPFAM" id="SSF52540">
    <property type="entry name" value="P-loop containing nucleoside triphosphate hydrolases"/>
    <property type="match status" value="1"/>
</dbReference>
<sequence>MNPYTCLTCRRVLLRQSAVRYNSSSSSPPNLRSVIKRVPGGRPVKRAKKLKLPKPDSIVLPLRPPPTTPLPPTAPEFQLDHPDSIWKVPSTSDPTTPINFDRKIPTMVIPRQARKHAMKKAKRGIRVNRSVQALSKLSLRDYNNYWDTLVPDKYQLEFADEVFQASRHSPVRMWSASEFRTIPMSSVPEVAFFGRSNVGKSSLLNNIMNDEVCFTSSKPGRTRELNAFGIGGTKGGDAKVVLIDTPGYGKGSQLEWGEEIMKYFTQRKQLRRAFLLVDPRHGLKPYDRNILTLFRRYNISHQIILPKVDKVIVSGNLTNMRGYSDEKLKKLQSRMSLIKAEAQPPVLERGEGPGVLGELLSCSARLEVGGTLGLGIDAVRWAILKACGLDALAKKKSRLEDNEGPINPVIRRVRVIDSLKNRDI</sequence>
<dbReference type="OrthoDB" id="391988at2759"/>
<gene>
    <name evidence="9" type="ORF">AJ80_08807</name>
</gene>
<dbReference type="Gene3D" id="3.40.50.300">
    <property type="entry name" value="P-loop containing nucleotide triphosphate hydrolases"/>
    <property type="match status" value="1"/>
</dbReference>
<comment type="caution">
    <text evidence="9">The sequence shown here is derived from an EMBL/GenBank/DDBJ whole genome shotgun (WGS) entry which is preliminary data.</text>
</comment>
<dbReference type="InterPro" id="IPR052279">
    <property type="entry name" value="EngB_GTPase"/>
</dbReference>
<dbReference type="PANTHER" id="PTHR46498:SF1">
    <property type="entry name" value="GTP-BINDING PROTEIN 8"/>
    <property type="match status" value="1"/>
</dbReference>
<evidence type="ECO:0000256" key="4">
    <source>
        <dbReference type="ARBA" id="ARBA00022723"/>
    </source>
</evidence>
<accession>A0A2B7X1J4</accession>
<dbReference type="EMBL" id="PDNA01000220">
    <property type="protein sequence ID" value="PGH02710.1"/>
    <property type="molecule type" value="Genomic_DNA"/>
</dbReference>
<keyword evidence="4" id="KW-0479">Metal-binding</keyword>
<dbReference type="GO" id="GO:0005739">
    <property type="term" value="C:mitochondrion"/>
    <property type="evidence" value="ECO:0007669"/>
    <property type="project" value="TreeGrafter"/>
</dbReference>
<dbReference type="PANTHER" id="PTHR46498">
    <property type="entry name" value="GTP-BINDING PROTEIN 8"/>
    <property type="match status" value="1"/>
</dbReference>
<dbReference type="GO" id="GO:0046872">
    <property type="term" value="F:metal ion binding"/>
    <property type="evidence" value="ECO:0007669"/>
    <property type="project" value="UniProtKB-KW"/>
</dbReference>
<dbReference type="STRING" id="1447883.A0A2B7X1J4"/>
<keyword evidence="7" id="KW-0342">GTP-binding</keyword>
<evidence type="ECO:0000256" key="6">
    <source>
        <dbReference type="ARBA" id="ARBA00022842"/>
    </source>
</evidence>
<evidence type="ECO:0000256" key="3">
    <source>
        <dbReference type="ARBA" id="ARBA00015370"/>
    </source>
</evidence>
<reference evidence="9 10" key="1">
    <citation type="submission" date="2017-10" db="EMBL/GenBank/DDBJ databases">
        <title>Comparative genomics in systemic dimorphic fungi from Ajellomycetaceae.</title>
        <authorList>
            <person name="Munoz J.F."/>
            <person name="Mcewen J.G."/>
            <person name="Clay O.K."/>
            <person name="Cuomo C.A."/>
        </authorList>
    </citation>
    <scope>NUCLEOTIDE SEQUENCE [LARGE SCALE GENOMIC DNA]</scope>
    <source>
        <strain evidence="9 10">UAMH7299</strain>
    </source>
</reference>
<keyword evidence="6" id="KW-0460">Magnesium</keyword>
<dbReference type="NCBIfam" id="TIGR03598">
    <property type="entry name" value="GTPase_YsxC"/>
    <property type="match status" value="1"/>
</dbReference>
<evidence type="ECO:0000256" key="1">
    <source>
        <dbReference type="ARBA" id="ARBA00001946"/>
    </source>
</evidence>
<dbReference type="InterPro" id="IPR006073">
    <property type="entry name" value="GTP-bd"/>
</dbReference>
<dbReference type="AlphaFoldDB" id="A0A2B7X1J4"/>
<evidence type="ECO:0000313" key="10">
    <source>
        <dbReference type="Proteomes" id="UP000224634"/>
    </source>
</evidence>
<dbReference type="FunFam" id="3.40.50.300:FF:001874">
    <property type="entry name" value="GTP binding protein (EngB), putative"/>
    <property type="match status" value="1"/>
</dbReference>
<dbReference type="PROSITE" id="PS51706">
    <property type="entry name" value="G_ENGB"/>
    <property type="match status" value="1"/>
</dbReference>
<comment type="similarity">
    <text evidence="2">Belongs to the TRAFAC class TrmE-Era-EngA-EngB-Septin-like GTPase superfamily. EngB GTPase family.</text>
</comment>